<protein>
    <submittedName>
        <fullName evidence="3">GIY-YIG nuclease family protein</fullName>
    </submittedName>
</protein>
<dbReference type="PANTHER" id="PTHR34477:SF1">
    <property type="entry name" value="UPF0213 PROTEIN YHBQ"/>
    <property type="match status" value="1"/>
</dbReference>
<dbReference type="CDD" id="cd10449">
    <property type="entry name" value="GIY-YIG_SLX1_like"/>
    <property type="match status" value="1"/>
</dbReference>
<feature type="domain" description="GIY-YIG" evidence="2">
    <location>
        <begin position="1"/>
        <end position="63"/>
    </location>
</feature>
<evidence type="ECO:0000313" key="4">
    <source>
        <dbReference type="Proteomes" id="UP000306552"/>
    </source>
</evidence>
<dbReference type="OrthoDB" id="1495241at2"/>
<name>A0A4U5TUB8_9FLAO</name>
<organism evidence="3 4">
    <name type="scientific">Mesohalobacter halotolerans</name>
    <dbReference type="NCBI Taxonomy" id="1883405"/>
    <lineage>
        <taxon>Bacteria</taxon>
        <taxon>Pseudomonadati</taxon>
        <taxon>Bacteroidota</taxon>
        <taxon>Flavobacteriia</taxon>
        <taxon>Flavobacteriales</taxon>
        <taxon>Flavobacteriaceae</taxon>
        <taxon>Mesohalobacter</taxon>
    </lineage>
</organism>
<dbReference type="EMBL" id="SWMU01000001">
    <property type="protein sequence ID" value="TKS57702.1"/>
    <property type="molecule type" value="Genomic_DNA"/>
</dbReference>
<dbReference type="Pfam" id="PF01541">
    <property type="entry name" value="GIY-YIG"/>
    <property type="match status" value="1"/>
</dbReference>
<dbReference type="PANTHER" id="PTHR34477">
    <property type="entry name" value="UPF0213 PROTEIN YHBQ"/>
    <property type="match status" value="1"/>
</dbReference>
<keyword evidence="4" id="KW-1185">Reference proteome</keyword>
<dbReference type="InterPro" id="IPR035901">
    <property type="entry name" value="GIY-YIG_endonuc_sf"/>
</dbReference>
<dbReference type="Proteomes" id="UP000306552">
    <property type="component" value="Unassembled WGS sequence"/>
</dbReference>
<evidence type="ECO:0000259" key="2">
    <source>
        <dbReference type="PROSITE" id="PS50164"/>
    </source>
</evidence>
<comment type="similarity">
    <text evidence="1">Belongs to the UPF0213 family.</text>
</comment>
<dbReference type="AlphaFoldDB" id="A0A4U5TUB8"/>
<evidence type="ECO:0000256" key="1">
    <source>
        <dbReference type="ARBA" id="ARBA00007435"/>
    </source>
</evidence>
<sequence>MTYYTYLLESLYDGRFYIGQTQDLQNRLAYHNKGYSNYTKKFRPWKIIWPKAFKTRSEAFSFE</sequence>
<dbReference type="PROSITE" id="PS50164">
    <property type="entry name" value="GIY_YIG"/>
    <property type="match status" value="1"/>
</dbReference>
<dbReference type="InterPro" id="IPR050190">
    <property type="entry name" value="UPF0213_domain"/>
</dbReference>
<dbReference type="InterPro" id="IPR000305">
    <property type="entry name" value="GIY-YIG_endonuc"/>
</dbReference>
<evidence type="ECO:0000313" key="3">
    <source>
        <dbReference type="EMBL" id="TKS57702.1"/>
    </source>
</evidence>
<comment type="caution">
    <text evidence="3">The sequence shown here is derived from an EMBL/GenBank/DDBJ whole genome shotgun (WGS) entry which is preliminary data.</text>
</comment>
<gene>
    <name evidence="3" type="ORF">FCN74_03220</name>
</gene>
<accession>A0A4U5TUB8</accession>
<reference evidence="3 4" key="1">
    <citation type="submission" date="2019-04" db="EMBL/GenBank/DDBJ databases">
        <title>Psychroflexus halotolerans sp. nov., isolated from a marine solar saltern.</title>
        <authorList>
            <person name="Feng X."/>
        </authorList>
    </citation>
    <scope>NUCLEOTIDE SEQUENCE [LARGE SCALE GENOMIC DNA]</scope>
    <source>
        <strain evidence="3 4">WDS2C27</strain>
    </source>
</reference>
<proteinExistence type="inferred from homology"/>
<dbReference type="SUPFAM" id="SSF82771">
    <property type="entry name" value="GIY-YIG endonuclease"/>
    <property type="match status" value="1"/>
</dbReference>
<dbReference type="Gene3D" id="3.40.1440.10">
    <property type="entry name" value="GIY-YIG endonuclease"/>
    <property type="match status" value="1"/>
</dbReference>